<dbReference type="InterPro" id="IPR006564">
    <property type="entry name" value="Znf_PMZ"/>
</dbReference>
<dbReference type="AlphaFoldDB" id="A0AAQ3NZ79"/>
<feature type="compositionally biased region" description="Low complexity" evidence="5">
    <location>
        <begin position="909"/>
        <end position="923"/>
    </location>
</feature>
<protein>
    <recommendedName>
        <fullName evidence="6">SWIM-type domain-containing protein</fullName>
    </recommendedName>
</protein>
<dbReference type="InterPro" id="IPR007527">
    <property type="entry name" value="Znf_SWIM"/>
</dbReference>
<name>A0AAQ3NZ79_VIGMU</name>
<proteinExistence type="predicted"/>
<dbReference type="Proteomes" id="UP001374535">
    <property type="component" value="Chromosome 2"/>
</dbReference>
<reference evidence="7 8" key="1">
    <citation type="journal article" date="2023" name="Life. Sci Alliance">
        <title>Evolutionary insights into 3D genome organization and epigenetic landscape of Vigna mungo.</title>
        <authorList>
            <person name="Junaid A."/>
            <person name="Singh B."/>
            <person name="Bhatia S."/>
        </authorList>
    </citation>
    <scope>NUCLEOTIDE SEQUENCE [LARGE SCALE GENOMIC DNA]</scope>
    <source>
        <strain evidence="7">Urdbean</strain>
    </source>
</reference>
<evidence type="ECO:0000313" key="7">
    <source>
        <dbReference type="EMBL" id="WVZ18720.1"/>
    </source>
</evidence>
<organism evidence="7 8">
    <name type="scientific">Vigna mungo</name>
    <name type="common">Black gram</name>
    <name type="synonym">Phaseolus mungo</name>
    <dbReference type="NCBI Taxonomy" id="3915"/>
    <lineage>
        <taxon>Eukaryota</taxon>
        <taxon>Viridiplantae</taxon>
        <taxon>Streptophyta</taxon>
        <taxon>Embryophyta</taxon>
        <taxon>Tracheophyta</taxon>
        <taxon>Spermatophyta</taxon>
        <taxon>Magnoliopsida</taxon>
        <taxon>eudicotyledons</taxon>
        <taxon>Gunneridae</taxon>
        <taxon>Pentapetalae</taxon>
        <taxon>rosids</taxon>
        <taxon>fabids</taxon>
        <taxon>Fabales</taxon>
        <taxon>Fabaceae</taxon>
        <taxon>Papilionoideae</taxon>
        <taxon>50 kb inversion clade</taxon>
        <taxon>NPAAA clade</taxon>
        <taxon>indigoferoid/millettioid clade</taxon>
        <taxon>Phaseoleae</taxon>
        <taxon>Vigna</taxon>
    </lineage>
</organism>
<sequence>MSNCDIEVVFHHGGKFMIIGTFGYHGGETSTLIIDPNRWSFFEIMTILKEMGYINVKELWYSLGGPVLEERLELLSDDKGACNLINIARRDGQAHLFVVNFISQPEYLYTIEYHSQSELGENQGGEVEGCVVEGGEVAEVEVGEPEVPEVGVGEAEVPEVGVGEPEVPEVGVGEPEVPEVGVGQQEVAQVEVEDAEVEDGEHGEQGHANDADVDVVVEEHAELDEDAHGEQGEAADVDVVVEEHVELDEDAHGEQGEAADVDVVVEENAELDDDFLGEESEDAAVEDGEGDAVADEDNIDDGVGDAEEDDWLGGTTRQCSTRKKHVQPRGISDSEWESDSCDSIYLSDDSDIEASRFGDFATFKEPISMKDHRWELGTYFAEKDDFINAIRSYGVHNGRKLKLWKNDKRRVSMKCYGSQGKCPWYAYCGYRSTQHTWQLRKIVDRHTCTREFKIGVVTSKWLSGRLEKSMQTNPYMKMTNLHNKFCKRYNIVVSRATTSRAKAMATTNIEGSYKQQYERLYDYAEELLRANPGSTTNYTFGWLFLKYGGELLTAVGRYANDHMCPLAYAVVEVENKESWTFFLELLIEDLGGGGFCSRCTFMSDQQKGLLPALQSLLPDVDQRYCVRHIYSNFRKKFPGLNLRQLLWKAAVSTTPEAWETVMRQMKEVNLDAFKYLVQLPPRQVHLSRNIGLDPGLQEDLLVTHLSTTYLKIQMYLMNRWASNREKISKYEGIICPKIKKRLQKELEKTKYWIPRMQIFQITHTSIIAEKYVVDVEKRECTCRKWTITGIPCCHALTAMRFLNINPEEYLPLWFRTCTYEETYNPIIFPLNGPHLWQRTSTPDIQPPPKRVFPGRPRKKRRLESWEQRKDDTQIGQKGIPKKCSICRQVGHRRPNCPQANQQHPTQGSEITEQTQPDQTTPTI</sequence>
<feature type="region of interest" description="Disordered" evidence="5">
    <location>
        <begin position="892"/>
        <end position="923"/>
    </location>
</feature>
<dbReference type="InterPro" id="IPR058594">
    <property type="entry name" value="PB1-like_dom_pln"/>
</dbReference>
<feature type="compositionally biased region" description="Basic and acidic residues" evidence="5">
    <location>
        <begin position="862"/>
        <end position="872"/>
    </location>
</feature>
<evidence type="ECO:0000256" key="4">
    <source>
        <dbReference type="PROSITE-ProRule" id="PRU00325"/>
    </source>
</evidence>
<dbReference type="PANTHER" id="PTHR31973:SF187">
    <property type="entry name" value="MUTATOR TRANSPOSASE MUDRA PROTEIN"/>
    <property type="match status" value="1"/>
</dbReference>
<evidence type="ECO:0000259" key="6">
    <source>
        <dbReference type="PROSITE" id="PS50966"/>
    </source>
</evidence>
<dbReference type="EMBL" id="CP144699">
    <property type="protein sequence ID" value="WVZ18720.1"/>
    <property type="molecule type" value="Genomic_DNA"/>
</dbReference>
<evidence type="ECO:0000256" key="2">
    <source>
        <dbReference type="ARBA" id="ARBA00022771"/>
    </source>
</evidence>
<dbReference type="SMART" id="SM00575">
    <property type="entry name" value="ZnF_PMZ"/>
    <property type="match status" value="1"/>
</dbReference>
<keyword evidence="8" id="KW-1185">Reference proteome</keyword>
<evidence type="ECO:0000313" key="8">
    <source>
        <dbReference type="Proteomes" id="UP001374535"/>
    </source>
</evidence>
<dbReference type="Pfam" id="PF10551">
    <property type="entry name" value="MULE"/>
    <property type="match status" value="1"/>
</dbReference>
<evidence type="ECO:0000256" key="5">
    <source>
        <dbReference type="SAM" id="MobiDB-lite"/>
    </source>
</evidence>
<feature type="domain" description="SWIM-type" evidence="6">
    <location>
        <begin position="771"/>
        <end position="803"/>
    </location>
</feature>
<feature type="region of interest" description="Disordered" evidence="5">
    <location>
        <begin position="839"/>
        <end position="876"/>
    </location>
</feature>
<dbReference type="Pfam" id="PF04434">
    <property type="entry name" value="SWIM"/>
    <property type="match status" value="1"/>
</dbReference>
<keyword evidence="1" id="KW-0479">Metal-binding</keyword>
<dbReference type="Pfam" id="PF26130">
    <property type="entry name" value="PB1-like"/>
    <property type="match status" value="1"/>
</dbReference>
<dbReference type="PROSITE" id="PS50966">
    <property type="entry name" value="ZF_SWIM"/>
    <property type="match status" value="1"/>
</dbReference>
<evidence type="ECO:0000256" key="1">
    <source>
        <dbReference type="ARBA" id="ARBA00022723"/>
    </source>
</evidence>
<feature type="compositionally biased region" description="Polar residues" evidence="5">
    <location>
        <begin position="897"/>
        <end position="908"/>
    </location>
</feature>
<gene>
    <name evidence="7" type="ORF">V8G54_006042</name>
</gene>
<keyword evidence="3" id="KW-0862">Zinc</keyword>
<feature type="region of interest" description="Disordered" evidence="5">
    <location>
        <begin position="281"/>
        <end position="308"/>
    </location>
</feature>
<evidence type="ECO:0000256" key="3">
    <source>
        <dbReference type="ARBA" id="ARBA00022833"/>
    </source>
</evidence>
<dbReference type="PANTHER" id="PTHR31973">
    <property type="entry name" value="POLYPROTEIN, PUTATIVE-RELATED"/>
    <property type="match status" value="1"/>
</dbReference>
<dbReference type="GO" id="GO:0008270">
    <property type="term" value="F:zinc ion binding"/>
    <property type="evidence" value="ECO:0007669"/>
    <property type="project" value="UniProtKB-KW"/>
</dbReference>
<keyword evidence="2 4" id="KW-0863">Zinc-finger</keyword>
<accession>A0AAQ3NZ79</accession>
<dbReference type="InterPro" id="IPR018289">
    <property type="entry name" value="MULE_transposase_dom"/>
</dbReference>